<dbReference type="EMBL" id="JADGMS010000014">
    <property type="protein sequence ID" value="KAF9668464.1"/>
    <property type="molecule type" value="Genomic_DNA"/>
</dbReference>
<evidence type="ECO:0000313" key="1">
    <source>
        <dbReference type="EMBL" id="KAF9668464.1"/>
    </source>
</evidence>
<evidence type="ECO:0000313" key="2">
    <source>
        <dbReference type="Proteomes" id="UP000657918"/>
    </source>
</evidence>
<reference evidence="1 2" key="1">
    <citation type="submission" date="2020-10" db="EMBL/GenBank/DDBJ databases">
        <title>Plant Genome Project.</title>
        <authorList>
            <person name="Zhang R.-G."/>
        </authorList>
    </citation>
    <scope>NUCLEOTIDE SEQUENCE [LARGE SCALE GENOMIC DNA]</scope>
    <source>
        <strain evidence="1">FAFU-HL-1</strain>
        <tissue evidence="1">Leaf</tissue>
    </source>
</reference>
<proteinExistence type="predicted"/>
<keyword evidence="2" id="KW-1185">Reference proteome</keyword>
<dbReference type="AlphaFoldDB" id="A0A835MLN7"/>
<sequence>MTAEREIVDLKGTKHKTRQAKALENARKAPRYFLELLYEMEALFSAHVHLFHLIQSDVQGYILIPSTLF</sequence>
<dbReference type="OrthoDB" id="74807at2759"/>
<protein>
    <submittedName>
        <fullName evidence="1">Uncharacterized protein</fullName>
    </submittedName>
</protein>
<comment type="caution">
    <text evidence="1">The sequence shown here is derived from an EMBL/GenBank/DDBJ whole genome shotgun (WGS) entry which is preliminary data.</text>
</comment>
<dbReference type="Proteomes" id="UP000657918">
    <property type="component" value="Unassembled WGS sequence"/>
</dbReference>
<accession>A0A835MLN7</accession>
<organism evidence="1 2">
    <name type="scientific">Salix dunnii</name>
    <dbReference type="NCBI Taxonomy" id="1413687"/>
    <lineage>
        <taxon>Eukaryota</taxon>
        <taxon>Viridiplantae</taxon>
        <taxon>Streptophyta</taxon>
        <taxon>Embryophyta</taxon>
        <taxon>Tracheophyta</taxon>
        <taxon>Spermatophyta</taxon>
        <taxon>Magnoliopsida</taxon>
        <taxon>eudicotyledons</taxon>
        <taxon>Gunneridae</taxon>
        <taxon>Pentapetalae</taxon>
        <taxon>rosids</taxon>
        <taxon>fabids</taxon>
        <taxon>Malpighiales</taxon>
        <taxon>Salicaceae</taxon>
        <taxon>Saliceae</taxon>
        <taxon>Salix</taxon>
    </lineage>
</organism>
<name>A0A835MLN7_9ROSI</name>
<gene>
    <name evidence="1" type="ORF">SADUNF_Sadunf14G0006300</name>
</gene>